<reference evidence="1" key="1">
    <citation type="submission" date="2018-01" db="EMBL/GenBank/DDBJ databases">
        <title>An insight into the sialome of Amazonian anophelines.</title>
        <authorList>
            <person name="Ribeiro J.M."/>
            <person name="Scarpassa V."/>
            <person name="Calvo E."/>
        </authorList>
    </citation>
    <scope>NUCLEOTIDE SEQUENCE</scope>
</reference>
<protein>
    <submittedName>
        <fullName evidence="1">Putative secreted protein</fullName>
    </submittedName>
</protein>
<dbReference type="AlphaFoldDB" id="A0A2M4CVB1"/>
<organism evidence="1">
    <name type="scientific">Anopheles darlingi</name>
    <name type="common">Mosquito</name>
    <dbReference type="NCBI Taxonomy" id="43151"/>
    <lineage>
        <taxon>Eukaryota</taxon>
        <taxon>Metazoa</taxon>
        <taxon>Ecdysozoa</taxon>
        <taxon>Arthropoda</taxon>
        <taxon>Hexapoda</taxon>
        <taxon>Insecta</taxon>
        <taxon>Pterygota</taxon>
        <taxon>Neoptera</taxon>
        <taxon>Endopterygota</taxon>
        <taxon>Diptera</taxon>
        <taxon>Nematocera</taxon>
        <taxon>Culicoidea</taxon>
        <taxon>Culicidae</taxon>
        <taxon>Anophelinae</taxon>
        <taxon>Anopheles</taxon>
    </lineage>
</organism>
<dbReference type="EMBL" id="GGFL01005095">
    <property type="protein sequence ID" value="MBW69273.1"/>
    <property type="molecule type" value="Transcribed_RNA"/>
</dbReference>
<name>A0A2M4CVB1_ANODA</name>
<evidence type="ECO:0000313" key="1">
    <source>
        <dbReference type="EMBL" id="MBW69273.1"/>
    </source>
</evidence>
<accession>A0A2M4CVB1</accession>
<proteinExistence type="predicted"/>
<sequence>MLRESFGVCVCVCWRILFFALLSTFPAAFPLSRCSCLLSFMLRAGAVVVHTCSCHFASHDVCVEWIMST</sequence>